<dbReference type="InterPro" id="IPR036390">
    <property type="entry name" value="WH_DNA-bd_sf"/>
</dbReference>
<dbReference type="CDD" id="cd04301">
    <property type="entry name" value="NAT_SF"/>
    <property type="match status" value="1"/>
</dbReference>
<dbReference type="Pfam" id="PF00583">
    <property type="entry name" value="Acetyltransf_1"/>
    <property type="match status" value="1"/>
</dbReference>
<keyword evidence="1" id="KW-0808">Transferase</keyword>
<dbReference type="InterPro" id="IPR036388">
    <property type="entry name" value="WH-like_DNA-bd_sf"/>
</dbReference>
<evidence type="ECO:0000313" key="5">
    <source>
        <dbReference type="Proteomes" id="UP000019322"/>
    </source>
</evidence>
<accession>A0AA86AMG3</accession>
<feature type="domain" description="HTH marR-type" evidence="2">
    <location>
        <begin position="5"/>
        <end position="140"/>
    </location>
</feature>
<dbReference type="InterPro" id="IPR000182">
    <property type="entry name" value="GNAT_dom"/>
</dbReference>
<evidence type="ECO:0008006" key="6">
    <source>
        <dbReference type="Google" id="ProtNLM"/>
    </source>
</evidence>
<dbReference type="AlphaFoldDB" id="A0AA86AMG3"/>
<evidence type="ECO:0000259" key="3">
    <source>
        <dbReference type="PROSITE" id="PS51186"/>
    </source>
</evidence>
<dbReference type="InterPro" id="IPR000835">
    <property type="entry name" value="HTH_MarR-typ"/>
</dbReference>
<dbReference type="SUPFAM" id="SSF55729">
    <property type="entry name" value="Acyl-CoA N-acyltransferases (Nat)"/>
    <property type="match status" value="1"/>
</dbReference>
<dbReference type="RefSeq" id="WP_025344076.1">
    <property type="nucleotide sequence ID" value="NZ_CP007201.1"/>
</dbReference>
<dbReference type="PANTHER" id="PTHR13947:SF37">
    <property type="entry name" value="LD18367P"/>
    <property type="match status" value="1"/>
</dbReference>
<dbReference type="GO" id="GO:0003700">
    <property type="term" value="F:DNA-binding transcription factor activity"/>
    <property type="evidence" value="ECO:0007669"/>
    <property type="project" value="InterPro"/>
</dbReference>
<evidence type="ECO:0000256" key="1">
    <source>
        <dbReference type="ARBA" id="ARBA00022679"/>
    </source>
</evidence>
<sequence>MNTDPSSTINQIRTASRQMVRELGFMEKTLAGTNYSPSAVHALLEIEKQGAMTALQLVQTLSLEKSSVSRMINKLIKAGEVIENADPKDGRIKNLLLTNQGKKTVEAIHVYGQRQVKTAMEHLDVSQQQAVVQGLCTYAEALQGCRLNAPLNAITLDAGYRPGVVGRVTEMHATFYANASHFGQFFESKVAMGMAEFVSRLNNPRNNLWMALQNDTIVGSIAIDGEDLEDNNAHLRWFIMDEKCQGQGIGRQLLHEAVTFCEKSEFNAIQLWTFKGLHAARKLYESFGFELVKEEVGTQWGSVVTEQQFRRVI</sequence>
<protein>
    <recommendedName>
        <fullName evidence="6">MarR family transcriptional regulator</fullName>
    </recommendedName>
</protein>
<dbReference type="Gene3D" id="3.40.630.30">
    <property type="match status" value="1"/>
</dbReference>
<dbReference type="PROSITE" id="PS51186">
    <property type="entry name" value="GNAT"/>
    <property type="match status" value="1"/>
</dbReference>
<dbReference type="Pfam" id="PF12802">
    <property type="entry name" value="MarR_2"/>
    <property type="match status" value="1"/>
</dbReference>
<dbReference type="InterPro" id="IPR016181">
    <property type="entry name" value="Acyl_CoA_acyltransferase"/>
</dbReference>
<dbReference type="Proteomes" id="UP000019322">
    <property type="component" value="Chromosome"/>
</dbReference>
<feature type="domain" description="N-acetyltransferase" evidence="3">
    <location>
        <begin position="168"/>
        <end position="310"/>
    </location>
</feature>
<reference evidence="4 5" key="1">
    <citation type="journal article" date="2014" name="Environ. Microbiol.">
        <title>Insights into organohalide respiration and the versatile catabolism of Sulfurospirillum multivorans gained from comparative genomics and physiological studies.</title>
        <authorList>
            <person name="Goris T."/>
            <person name="Schubert T."/>
            <person name="Gadkari J."/>
            <person name="Wubet T."/>
            <person name="Tarkka M."/>
            <person name="Buscot F."/>
            <person name="Adrian L."/>
            <person name="Diekert G."/>
        </authorList>
    </citation>
    <scope>NUCLEOTIDE SEQUENCE [LARGE SCALE GENOMIC DNA]</scope>
    <source>
        <strain evidence="5">DM 12446 / JCM 15788 / NBRC 109480</strain>
    </source>
</reference>
<dbReference type="SMART" id="SM00347">
    <property type="entry name" value="HTH_MARR"/>
    <property type="match status" value="1"/>
</dbReference>
<evidence type="ECO:0000313" key="4">
    <source>
        <dbReference type="EMBL" id="AHJ12178.1"/>
    </source>
</evidence>
<gene>
    <name evidence="4" type="ORF">SMUL_0911</name>
</gene>
<dbReference type="KEGG" id="smul:SMUL_0911"/>
<organism evidence="4 5">
    <name type="scientific">Sulfurospirillum multivorans (strain DM 12446 / JCM 15788 / NBRC 109480)</name>
    <dbReference type="NCBI Taxonomy" id="1150621"/>
    <lineage>
        <taxon>Bacteria</taxon>
        <taxon>Pseudomonadati</taxon>
        <taxon>Campylobacterota</taxon>
        <taxon>Epsilonproteobacteria</taxon>
        <taxon>Campylobacterales</taxon>
        <taxon>Sulfurospirillaceae</taxon>
        <taxon>Sulfurospirillum</taxon>
    </lineage>
</organism>
<dbReference type="EMBL" id="CP007201">
    <property type="protein sequence ID" value="AHJ12178.1"/>
    <property type="molecule type" value="Genomic_DNA"/>
</dbReference>
<dbReference type="InterPro" id="IPR050769">
    <property type="entry name" value="NAT_camello-type"/>
</dbReference>
<proteinExistence type="predicted"/>
<dbReference type="SUPFAM" id="SSF46785">
    <property type="entry name" value="Winged helix' DNA-binding domain"/>
    <property type="match status" value="1"/>
</dbReference>
<dbReference type="PROSITE" id="PS50995">
    <property type="entry name" value="HTH_MARR_2"/>
    <property type="match status" value="1"/>
</dbReference>
<dbReference type="PANTHER" id="PTHR13947">
    <property type="entry name" value="GNAT FAMILY N-ACETYLTRANSFERASE"/>
    <property type="match status" value="1"/>
</dbReference>
<name>A0AA86AMG3_SULMK</name>
<dbReference type="GO" id="GO:0008080">
    <property type="term" value="F:N-acetyltransferase activity"/>
    <property type="evidence" value="ECO:0007669"/>
    <property type="project" value="InterPro"/>
</dbReference>
<evidence type="ECO:0000259" key="2">
    <source>
        <dbReference type="PROSITE" id="PS50995"/>
    </source>
</evidence>
<dbReference type="Gene3D" id="1.10.10.10">
    <property type="entry name" value="Winged helix-like DNA-binding domain superfamily/Winged helix DNA-binding domain"/>
    <property type="match status" value="1"/>
</dbReference>